<reference evidence="4" key="1">
    <citation type="submission" date="2020-06" db="EMBL/GenBank/DDBJ databases">
        <authorList>
            <person name="Li T."/>
            <person name="Hu X."/>
            <person name="Zhang T."/>
            <person name="Song X."/>
            <person name="Zhang H."/>
            <person name="Dai N."/>
            <person name="Sheng W."/>
            <person name="Hou X."/>
            <person name="Wei L."/>
        </authorList>
    </citation>
    <scope>NUCLEOTIDE SEQUENCE</scope>
    <source>
        <strain evidence="4">KEN8</strain>
        <tissue evidence="4">Leaf</tissue>
    </source>
</reference>
<accession>A0AAW2PNW0</accession>
<dbReference type="EMBL" id="JACGWM010000008">
    <property type="protein sequence ID" value="KAL0356753.1"/>
    <property type="molecule type" value="Genomic_DNA"/>
</dbReference>
<reference evidence="4" key="2">
    <citation type="journal article" date="2024" name="Plant">
        <title>Genomic evolution and insights into agronomic trait innovations of Sesamum species.</title>
        <authorList>
            <person name="Miao H."/>
            <person name="Wang L."/>
            <person name="Qu L."/>
            <person name="Liu H."/>
            <person name="Sun Y."/>
            <person name="Le M."/>
            <person name="Wang Q."/>
            <person name="Wei S."/>
            <person name="Zheng Y."/>
            <person name="Lin W."/>
            <person name="Duan Y."/>
            <person name="Cao H."/>
            <person name="Xiong S."/>
            <person name="Wang X."/>
            <person name="Wei L."/>
            <person name="Li C."/>
            <person name="Ma Q."/>
            <person name="Ju M."/>
            <person name="Zhao R."/>
            <person name="Li G."/>
            <person name="Mu C."/>
            <person name="Tian Q."/>
            <person name="Mei H."/>
            <person name="Zhang T."/>
            <person name="Gao T."/>
            <person name="Zhang H."/>
        </authorList>
    </citation>
    <scope>NUCLEOTIDE SEQUENCE</scope>
    <source>
        <strain evidence="4">KEN8</strain>
    </source>
</reference>
<dbReference type="PANTHER" id="PTHR23054">
    <property type="entry name" value="TERNARY COMPLEX FACTOR MIP1, LEUCINE-ZIPPER-RELATED"/>
    <property type="match status" value="1"/>
</dbReference>
<feature type="domain" description="Ternary complex factor MIP1 leucine-zipper" evidence="3">
    <location>
        <begin position="20"/>
        <end position="114"/>
    </location>
</feature>
<dbReference type="AlphaFoldDB" id="A0AAW2PNW0"/>
<dbReference type="PANTHER" id="PTHR23054:SF20">
    <property type="entry name" value="DUF547 DOMAIN-CONTAINING PROTEIN"/>
    <property type="match status" value="1"/>
</dbReference>
<organism evidence="4">
    <name type="scientific">Sesamum calycinum</name>
    <dbReference type="NCBI Taxonomy" id="2727403"/>
    <lineage>
        <taxon>Eukaryota</taxon>
        <taxon>Viridiplantae</taxon>
        <taxon>Streptophyta</taxon>
        <taxon>Embryophyta</taxon>
        <taxon>Tracheophyta</taxon>
        <taxon>Spermatophyta</taxon>
        <taxon>Magnoliopsida</taxon>
        <taxon>eudicotyledons</taxon>
        <taxon>Gunneridae</taxon>
        <taxon>Pentapetalae</taxon>
        <taxon>asterids</taxon>
        <taxon>lamiids</taxon>
        <taxon>Lamiales</taxon>
        <taxon>Pedaliaceae</taxon>
        <taxon>Sesamum</taxon>
    </lineage>
</organism>
<dbReference type="Pfam" id="PF14389">
    <property type="entry name" value="Lzipper-MIP1"/>
    <property type="match status" value="1"/>
</dbReference>
<name>A0AAW2PNW0_9LAMI</name>
<sequence>MGHLKKFEPQKRQLSPGKAQCLLKREIAQLQKELEGQTVVRSALEKAMNCQPLLDDPAYKSLSQTRYVILLTLSIPLEFVYAQPVEDLIKDIALLELEVVYLEKYLLSMYRRSFAKRLSTLPIADERPRTNAETHNQMSSEVAKSNLESVNENSVIRCSTVVPHDDSENMFSTKCNDILGAETLIDTGINRSQSSLSHRSACSFRTSPPFEAVAEAVDAYHSLPLSMLERIQDCTSDTNLAENLGSSFPDRVRETPNWLSEEMIKCISTIYFHLSDPPLFAQGLHSTSHSSPPSKFSPRRHHDLPSLSSEENLSFYSWLNNPFHVDASKEFSGTFFTMVEVQGICRDSTRIHAVQDLLQSYRSLISRLAQVDPGKLKHEEKLAFWINVHNALVMHAFLVYGIPRGNLKRISLALKAAYNIGGHTVNVDTIQSSILGCRLPRPTQWLHSLFFPKTKFKAGDPRKAFAVKHPEPRLHFALCSGCQSDPAVRSYTPKKVFQELEMAKEEYIQMNIKLHKEQRLLIPKNVEYFIKETGLSPSGVAEMLEHSMPDSMKKNFHQPQQGKFWKKFEWIPHNFTFRFLLSNELAS</sequence>
<evidence type="ECO:0000259" key="3">
    <source>
        <dbReference type="Pfam" id="PF14389"/>
    </source>
</evidence>
<protein>
    <recommendedName>
        <fullName evidence="5">Ternary complex factor MIP1</fullName>
    </recommendedName>
</protein>
<evidence type="ECO:0008006" key="5">
    <source>
        <dbReference type="Google" id="ProtNLM"/>
    </source>
</evidence>
<evidence type="ECO:0000256" key="1">
    <source>
        <dbReference type="SAM" id="MobiDB-lite"/>
    </source>
</evidence>
<feature type="domain" description="DUF547" evidence="2">
    <location>
        <begin position="375"/>
        <end position="508"/>
    </location>
</feature>
<evidence type="ECO:0000259" key="2">
    <source>
        <dbReference type="Pfam" id="PF04784"/>
    </source>
</evidence>
<dbReference type="InterPro" id="IPR006869">
    <property type="entry name" value="DUF547"/>
</dbReference>
<comment type="caution">
    <text evidence="4">The sequence shown here is derived from an EMBL/GenBank/DDBJ whole genome shotgun (WGS) entry which is preliminary data.</text>
</comment>
<feature type="compositionally biased region" description="Low complexity" evidence="1">
    <location>
        <begin position="285"/>
        <end position="296"/>
    </location>
</feature>
<gene>
    <name evidence="4" type="ORF">Scaly_1361000</name>
</gene>
<dbReference type="InterPro" id="IPR025757">
    <property type="entry name" value="MIP1_Leuzipper"/>
</dbReference>
<proteinExistence type="predicted"/>
<feature type="region of interest" description="Disordered" evidence="1">
    <location>
        <begin position="284"/>
        <end position="303"/>
    </location>
</feature>
<evidence type="ECO:0000313" key="4">
    <source>
        <dbReference type="EMBL" id="KAL0356753.1"/>
    </source>
</evidence>
<dbReference type="Pfam" id="PF04784">
    <property type="entry name" value="DUF547"/>
    <property type="match status" value="1"/>
</dbReference>